<accession>A0A6A9QLL5</accession>
<dbReference type="InterPro" id="IPR015947">
    <property type="entry name" value="PUA-like_sf"/>
</dbReference>
<dbReference type="EMBL" id="WFIY01000004">
    <property type="protein sequence ID" value="MUM64808.1"/>
    <property type="molecule type" value="Genomic_DNA"/>
</dbReference>
<keyword evidence="3" id="KW-1185">Reference proteome</keyword>
<reference evidence="2 3" key="1">
    <citation type="submission" date="2019-10" db="EMBL/GenBank/DDBJ databases">
        <title>Genome Sequences from Six Type Strain Members of the Archaeal Family Sulfolobaceae: Acidianus ambivalens, Acidianus infernus, Metallosphaera prunae, Stygiolobus azoricus, Sulfolobus metallicus, and Sulfurisphaera ohwakuensis.</title>
        <authorList>
            <person name="Counts J.A."/>
            <person name="Kelly R.M."/>
        </authorList>
    </citation>
    <scope>NUCLEOTIDE SEQUENCE [LARGE SCALE GENOMIC DNA]</scope>
    <source>
        <strain evidence="2 3">DSM 3191</strain>
    </source>
</reference>
<organism evidence="2 3">
    <name type="scientific">Acidianus infernus</name>
    <dbReference type="NCBI Taxonomy" id="12915"/>
    <lineage>
        <taxon>Archaea</taxon>
        <taxon>Thermoproteota</taxon>
        <taxon>Thermoprotei</taxon>
        <taxon>Sulfolobales</taxon>
        <taxon>Sulfolobaceae</taxon>
        <taxon>Acidianus</taxon>
    </lineage>
</organism>
<evidence type="ECO:0000313" key="2">
    <source>
        <dbReference type="EMBL" id="MUM64808.1"/>
    </source>
</evidence>
<name>A0A6A9QLL5_ACIIN</name>
<dbReference type="RefSeq" id="WP_338077982.1">
    <property type="nucleotide sequence ID" value="NZ_WFIY01000004.1"/>
</dbReference>
<dbReference type="Gene3D" id="3.10.590.10">
    <property type="entry name" value="ph1033 like domains"/>
    <property type="match status" value="1"/>
</dbReference>
<dbReference type="AlphaFoldDB" id="A0A6A9QLL5"/>
<dbReference type="PANTHER" id="PTHR39661:SF1">
    <property type="entry name" value="UPF0310 PROTEIN MJECL36"/>
    <property type="match status" value="1"/>
</dbReference>
<proteinExistence type="predicted"/>
<dbReference type="InterPro" id="IPR002740">
    <property type="entry name" value="EVE_domain"/>
</dbReference>
<gene>
    <name evidence="2" type="ORF">D1867_06030</name>
</gene>
<sequence length="147" mass="17350">MTYWLIPIQEDMWDTIRYEGVYGYKQDLSQYIAKGDYLIIYVSKYYAKVYGGKIVGIVKVLTEWYRDETPIFPEEKVRNRALFPYRVRVEPVIIGVCDFKSILDKIVFIEDKAQLAKYLRNAPANLKRPIPEQDAKLIEECLNGHIY</sequence>
<evidence type="ECO:0000313" key="3">
    <source>
        <dbReference type="Proteomes" id="UP000440125"/>
    </source>
</evidence>
<dbReference type="SUPFAM" id="SSF88697">
    <property type="entry name" value="PUA domain-like"/>
    <property type="match status" value="1"/>
</dbReference>
<dbReference type="NCBIfam" id="NF002008">
    <property type="entry name" value="PRK00809.1"/>
    <property type="match status" value="1"/>
</dbReference>
<dbReference type="CDD" id="cd21132">
    <property type="entry name" value="EVE-like"/>
    <property type="match status" value="1"/>
</dbReference>
<dbReference type="Proteomes" id="UP000440125">
    <property type="component" value="Unassembled WGS sequence"/>
</dbReference>
<feature type="domain" description="EVE" evidence="1">
    <location>
        <begin position="2"/>
        <end position="141"/>
    </location>
</feature>
<dbReference type="Pfam" id="PF01878">
    <property type="entry name" value="EVE"/>
    <property type="match status" value="1"/>
</dbReference>
<dbReference type="PANTHER" id="PTHR39661">
    <property type="entry name" value="UPF0310 PROTEIN MJECL36"/>
    <property type="match status" value="1"/>
</dbReference>
<evidence type="ECO:0000259" key="1">
    <source>
        <dbReference type="Pfam" id="PF01878"/>
    </source>
</evidence>
<protein>
    <submittedName>
        <fullName evidence="2">EVE domain-containing protein</fullName>
    </submittedName>
</protein>
<comment type="caution">
    <text evidence="2">The sequence shown here is derived from an EMBL/GenBank/DDBJ whole genome shotgun (WGS) entry which is preliminary data.</text>
</comment>